<dbReference type="Gene3D" id="3.40.1420.10">
    <property type="entry name" value="Inhibitor of vertebrate lysozyme"/>
    <property type="match status" value="1"/>
</dbReference>
<dbReference type="AlphaFoldDB" id="A0A318PTU2"/>
<dbReference type="OrthoDB" id="9033596at2"/>
<sequence length="172" mass="18516">MAFGGGGQSRRLRGTVTGGTVMKPGILLGGLLALVMTGTAANADPVTFSTYLKDPVWAKQFDAMFGKTPKPDWLRTATESEAVPVTMDGRPYTVLLACRKHDCANHQLAVLFDKTAIYGLRFETRDNSPKEELTWFNIGGGPESIDGKTILYAAITGSLFNHPGMFSFPAGK</sequence>
<protein>
    <submittedName>
        <fullName evidence="1">C-lysozyme inhibitor</fullName>
    </submittedName>
</protein>
<name>A0A318PTU2_9PROT</name>
<dbReference type="InterPro" id="IPR036501">
    <property type="entry name" value="Inhibitor_vert_lysozyme_sf"/>
</dbReference>
<dbReference type="EMBL" id="NKUF01000032">
    <property type="protein sequence ID" value="PYD62485.1"/>
    <property type="molecule type" value="Genomic_DNA"/>
</dbReference>
<dbReference type="Pfam" id="PF08816">
    <property type="entry name" value="Ivy"/>
    <property type="match status" value="1"/>
</dbReference>
<dbReference type="Proteomes" id="UP000248301">
    <property type="component" value="Unassembled WGS sequence"/>
</dbReference>
<gene>
    <name evidence="1" type="ORF">CFR72_12195</name>
</gene>
<comment type="caution">
    <text evidence="1">The sequence shown here is derived from an EMBL/GenBank/DDBJ whole genome shotgun (WGS) entry which is preliminary data.</text>
</comment>
<reference evidence="1 2" key="1">
    <citation type="submission" date="2017-07" db="EMBL/GenBank/DDBJ databases">
        <title>A draft genome sequence of Gluconacetobacter entanii LTH 4560.</title>
        <authorList>
            <person name="Skraban J."/>
            <person name="Cleenwerck I."/>
            <person name="Vandamme P."/>
            <person name="Trcek J."/>
        </authorList>
    </citation>
    <scope>NUCLEOTIDE SEQUENCE [LARGE SCALE GENOMIC DNA]</scope>
    <source>
        <strain evidence="1 2">LTH 4560</strain>
    </source>
</reference>
<proteinExistence type="predicted"/>
<evidence type="ECO:0000313" key="1">
    <source>
        <dbReference type="EMBL" id="PYD62485.1"/>
    </source>
</evidence>
<dbReference type="SUPFAM" id="SSF89872">
    <property type="entry name" value="Inhibitor of vertebrate lysozyme, Ivy"/>
    <property type="match status" value="1"/>
</dbReference>
<accession>A0A318PTU2</accession>
<evidence type="ECO:0000313" key="2">
    <source>
        <dbReference type="Proteomes" id="UP000248301"/>
    </source>
</evidence>
<organism evidence="1 2">
    <name type="scientific">Gluconacetobacter entanii</name>
    <dbReference type="NCBI Taxonomy" id="108528"/>
    <lineage>
        <taxon>Bacteria</taxon>
        <taxon>Pseudomonadati</taxon>
        <taxon>Pseudomonadota</taxon>
        <taxon>Alphaproteobacteria</taxon>
        <taxon>Acetobacterales</taxon>
        <taxon>Acetobacteraceae</taxon>
        <taxon>Gluconacetobacter</taxon>
    </lineage>
</organism>